<dbReference type="PROSITE" id="PS51318">
    <property type="entry name" value="TAT"/>
    <property type="match status" value="1"/>
</dbReference>
<keyword evidence="3" id="KW-1185">Reference proteome</keyword>
<dbReference type="RefSeq" id="WP_210851443.1">
    <property type="nucleotide sequence ID" value="NZ_JAGQDD010000001.1"/>
</dbReference>
<name>A0A940YA40_9BURK</name>
<dbReference type="InterPro" id="IPR006311">
    <property type="entry name" value="TAT_signal"/>
</dbReference>
<reference evidence="2 3" key="1">
    <citation type="submission" date="2021-04" db="EMBL/GenBank/DDBJ databases">
        <title>The genome sequence of Ideonella sp. 3Y2.</title>
        <authorList>
            <person name="Liu Y."/>
        </authorList>
    </citation>
    <scope>NUCLEOTIDE SEQUENCE [LARGE SCALE GENOMIC DNA]</scope>
    <source>
        <strain evidence="2 3">3Y2</strain>
    </source>
</reference>
<gene>
    <name evidence="2" type="ORF">KAK03_01720</name>
</gene>
<comment type="caution">
    <text evidence="2">The sequence shown here is derived from an EMBL/GenBank/DDBJ whole genome shotgun (WGS) entry which is preliminary data.</text>
</comment>
<proteinExistence type="predicted"/>
<protein>
    <recommendedName>
        <fullName evidence="4">Secreted protein</fullName>
    </recommendedName>
</protein>
<keyword evidence="1" id="KW-0732">Signal</keyword>
<dbReference type="EMBL" id="JAGQDD010000001">
    <property type="protein sequence ID" value="MBQ0929186.1"/>
    <property type="molecule type" value="Genomic_DNA"/>
</dbReference>
<evidence type="ECO:0000313" key="3">
    <source>
        <dbReference type="Proteomes" id="UP000676246"/>
    </source>
</evidence>
<dbReference type="Proteomes" id="UP000676246">
    <property type="component" value="Unassembled WGS sequence"/>
</dbReference>
<dbReference type="AlphaFoldDB" id="A0A940YA40"/>
<accession>A0A940YA40</accession>
<feature type="chain" id="PRO_5036737815" description="Secreted protein" evidence="1">
    <location>
        <begin position="25"/>
        <end position="238"/>
    </location>
</feature>
<evidence type="ECO:0000256" key="1">
    <source>
        <dbReference type="SAM" id="SignalP"/>
    </source>
</evidence>
<feature type="signal peptide" evidence="1">
    <location>
        <begin position="1"/>
        <end position="24"/>
    </location>
</feature>
<sequence>MTRLTARTLLALAATALMSSAALAAPAATAAKAGLQASKLTKAEKAAKSFAVDPDKVLWDQYGDGNADGAISQQFVGDSSYDSEAADDFLVPVGGVWQVSKVLARGILTNEATVPSAVVVSFYDKKKTLISTQTATAIEVTGPSLRITLPSNVRLTGGAKKPGRYWMSVVPVMSDTEGQWYWQTMNIGNGMAALWRNPGNGFGTDCTSFDTLGKCVGIEGANKAELRFQVIGNDRTSE</sequence>
<evidence type="ECO:0008006" key="4">
    <source>
        <dbReference type="Google" id="ProtNLM"/>
    </source>
</evidence>
<evidence type="ECO:0000313" key="2">
    <source>
        <dbReference type="EMBL" id="MBQ0929186.1"/>
    </source>
</evidence>
<organism evidence="2 3">
    <name type="scientific">Ideonella alba</name>
    <dbReference type="NCBI Taxonomy" id="2824118"/>
    <lineage>
        <taxon>Bacteria</taxon>
        <taxon>Pseudomonadati</taxon>
        <taxon>Pseudomonadota</taxon>
        <taxon>Betaproteobacteria</taxon>
        <taxon>Burkholderiales</taxon>
        <taxon>Sphaerotilaceae</taxon>
        <taxon>Ideonella</taxon>
    </lineage>
</organism>